<accession>A0A8S5V3H7</accession>
<dbReference type="EMBL" id="BK016190">
    <property type="protein sequence ID" value="DAG01269.1"/>
    <property type="molecule type" value="Genomic_DNA"/>
</dbReference>
<dbReference type="SUPFAM" id="SSF47413">
    <property type="entry name" value="lambda repressor-like DNA-binding domains"/>
    <property type="match status" value="1"/>
</dbReference>
<dbReference type="SMART" id="SM00530">
    <property type="entry name" value="HTH_XRE"/>
    <property type="match status" value="1"/>
</dbReference>
<dbReference type="InterPro" id="IPR001387">
    <property type="entry name" value="Cro/C1-type_HTH"/>
</dbReference>
<protein>
    <submittedName>
        <fullName evidence="2">Helix-turn-helix domain protein</fullName>
    </submittedName>
</protein>
<sequence>MIYDNIKTLCQKKNLSIRQVEEKAGVANGIIGSWRTSIPRTDNLQKVADVLGVSISTLLKEPKKE</sequence>
<dbReference type="CDD" id="cd00093">
    <property type="entry name" value="HTH_XRE"/>
    <property type="match status" value="1"/>
</dbReference>
<feature type="domain" description="HTH cro/C1-type" evidence="1">
    <location>
        <begin position="6"/>
        <end position="58"/>
    </location>
</feature>
<reference evidence="2" key="1">
    <citation type="journal article" date="2021" name="Proc. Natl. Acad. Sci. U.S.A.">
        <title>A Catalog of Tens of Thousands of Viruses from Human Metagenomes Reveals Hidden Associations with Chronic Diseases.</title>
        <authorList>
            <person name="Tisza M.J."/>
            <person name="Buck C.B."/>
        </authorList>
    </citation>
    <scope>NUCLEOTIDE SEQUENCE</scope>
    <source>
        <strain evidence="2">Ctk6V34</strain>
    </source>
</reference>
<dbReference type="Gene3D" id="1.10.260.40">
    <property type="entry name" value="lambda repressor-like DNA-binding domains"/>
    <property type="match status" value="1"/>
</dbReference>
<dbReference type="InterPro" id="IPR010982">
    <property type="entry name" value="Lambda_DNA-bd_dom_sf"/>
</dbReference>
<dbReference type="GO" id="GO:0003677">
    <property type="term" value="F:DNA binding"/>
    <property type="evidence" value="ECO:0007669"/>
    <property type="project" value="InterPro"/>
</dbReference>
<proteinExistence type="predicted"/>
<dbReference type="Pfam" id="PF01381">
    <property type="entry name" value="HTH_3"/>
    <property type="match status" value="1"/>
</dbReference>
<evidence type="ECO:0000313" key="2">
    <source>
        <dbReference type="EMBL" id="DAG01269.1"/>
    </source>
</evidence>
<dbReference type="PROSITE" id="PS50943">
    <property type="entry name" value="HTH_CROC1"/>
    <property type="match status" value="1"/>
</dbReference>
<organism evidence="2">
    <name type="scientific">Myoviridae sp. ctk6V34</name>
    <dbReference type="NCBI Taxonomy" id="2825164"/>
    <lineage>
        <taxon>Viruses</taxon>
        <taxon>Duplodnaviria</taxon>
        <taxon>Heunggongvirae</taxon>
        <taxon>Uroviricota</taxon>
        <taxon>Caudoviricetes</taxon>
    </lineage>
</organism>
<evidence type="ECO:0000259" key="1">
    <source>
        <dbReference type="PROSITE" id="PS50943"/>
    </source>
</evidence>
<name>A0A8S5V3H7_9CAUD</name>